<dbReference type="Gene3D" id="3.30.200.20">
    <property type="entry name" value="Phosphorylase Kinase, domain 1"/>
    <property type="match status" value="1"/>
</dbReference>
<dbReference type="Proteomes" id="UP000030745">
    <property type="component" value="Unassembled WGS sequence"/>
</dbReference>
<keyword evidence="4 10" id="KW-0418">Kinase</keyword>
<dbReference type="PROSITE" id="PS00108">
    <property type="entry name" value="PROTEIN_KINASE_ST"/>
    <property type="match status" value="1"/>
</dbReference>
<dbReference type="STRING" id="695850.A0A067CSB5"/>
<feature type="region of interest" description="Disordered" evidence="7">
    <location>
        <begin position="1"/>
        <end position="22"/>
    </location>
</feature>
<dbReference type="SMART" id="SM00220">
    <property type="entry name" value="S_TKc"/>
    <property type="match status" value="1"/>
</dbReference>
<dbReference type="OMA" id="VIHARAY"/>
<keyword evidence="5 6" id="KW-0067">ATP-binding</keyword>
<feature type="domain" description="AGC-kinase C-terminal" evidence="9">
    <location>
        <begin position="602"/>
        <end position="664"/>
    </location>
</feature>
<protein>
    <submittedName>
        <fullName evidence="10">AGC/PKA protein kinase</fullName>
    </submittedName>
</protein>
<dbReference type="PROSITE" id="PS00107">
    <property type="entry name" value="PROTEIN_KINASE_ATP"/>
    <property type="match status" value="1"/>
</dbReference>
<dbReference type="PANTHER" id="PTHR24353:SF143">
    <property type="entry name" value="PROTEIN KINASE DOMAIN-CONTAINING PROTEIN"/>
    <property type="match status" value="1"/>
</dbReference>
<feature type="domain" description="Protein kinase" evidence="8">
    <location>
        <begin position="337"/>
        <end position="601"/>
    </location>
</feature>
<feature type="region of interest" description="Disordered" evidence="7">
    <location>
        <begin position="60"/>
        <end position="94"/>
    </location>
</feature>
<dbReference type="GO" id="GO:0004691">
    <property type="term" value="F:cAMP-dependent protein kinase activity"/>
    <property type="evidence" value="ECO:0007669"/>
    <property type="project" value="TreeGrafter"/>
</dbReference>
<feature type="binding site" evidence="6">
    <location>
        <position position="366"/>
    </location>
    <ligand>
        <name>ATP</name>
        <dbReference type="ChEBI" id="CHEBI:30616"/>
    </ligand>
</feature>
<keyword evidence="11" id="KW-1185">Reference proteome</keyword>
<evidence type="ECO:0000313" key="11">
    <source>
        <dbReference type="Proteomes" id="UP000030745"/>
    </source>
</evidence>
<dbReference type="RefSeq" id="XP_012199927.1">
    <property type="nucleotide sequence ID" value="XM_012344537.1"/>
</dbReference>
<dbReference type="SUPFAM" id="SSF56112">
    <property type="entry name" value="Protein kinase-like (PK-like)"/>
    <property type="match status" value="1"/>
</dbReference>
<reference evidence="10 11" key="1">
    <citation type="journal article" date="2013" name="PLoS Genet.">
        <title>Distinctive expansion of potential virulence genes in the genome of the oomycete fish pathogen Saprolegnia parasitica.</title>
        <authorList>
            <person name="Jiang R.H."/>
            <person name="de Bruijn I."/>
            <person name="Haas B.J."/>
            <person name="Belmonte R."/>
            <person name="Lobach L."/>
            <person name="Christie J."/>
            <person name="van den Ackerveken G."/>
            <person name="Bottin A."/>
            <person name="Bulone V."/>
            <person name="Diaz-Moreno S.M."/>
            <person name="Dumas B."/>
            <person name="Fan L."/>
            <person name="Gaulin E."/>
            <person name="Govers F."/>
            <person name="Grenville-Briggs L.J."/>
            <person name="Horner N.R."/>
            <person name="Levin J.Z."/>
            <person name="Mammella M."/>
            <person name="Meijer H.J."/>
            <person name="Morris P."/>
            <person name="Nusbaum C."/>
            <person name="Oome S."/>
            <person name="Phillips A.J."/>
            <person name="van Rooyen D."/>
            <person name="Rzeszutek E."/>
            <person name="Saraiva M."/>
            <person name="Secombes C.J."/>
            <person name="Seidl M.F."/>
            <person name="Snel B."/>
            <person name="Stassen J.H."/>
            <person name="Sykes S."/>
            <person name="Tripathy S."/>
            <person name="van den Berg H."/>
            <person name="Vega-Arreguin J.C."/>
            <person name="Wawra S."/>
            <person name="Young S.K."/>
            <person name="Zeng Q."/>
            <person name="Dieguez-Uribeondo J."/>
            <person name="Russ C."/>
            <person name="Tyler B.M."/>
            <person name="van West P."/>
        </authorList>
    </citation>
    <scope>NUCLEOTIDE SEQUENCE [LARGE SCALE GENOMIC DNA]</scope>
    <source>
        <strain evidence="10 11">CBS 223.65</strain>
    </source>
</reference>
<evidence type="ECO:0000259" key="8">
    <source>
        <dbReference type="PROSITE" id="PS50011"/>
    </source>
</evidence>
<dbReference type="PROSITE" id="PS50011">
    <property type="entry name" value="PROTEIN_KINASE_DOM"/>
    <property type="match status" value="1"/>
</dbReference>
<feature type="compositionally biased region" description="Low complexity" evidence="7">
    <location>
        <begin position="82"/>
        <end position="91"/>
    </location>
</feature>
<sequence>MAIETETPRGASAADDAPCKGFEKHRVFGPSAEAVRAVVRLQPLRPPSAMLAQRSEGSLAPIQHHPLPRSVTAPADGKEPVALDAPSSSLRPPRRAPRAILDDLALLARALCPFVCTPAQWGGLRPRLLRLLQKRDFDAHDVVSPVSSLSPLVVLVAGSVQCGDDGDVLHAGHLVGGDSWLFDAVTQSKVVATSPTTAYVLPRSARAHVLALATPESLLSQATRLASVLAQDPAWAGVAPRDVWQHRCTATTSSLRHACEPASVHLLLHGTASCHDVPLEVGTLLVSSSPRALVPSAGAVWVQLTHAEVAALLGDDAACAYVSRCEVEPGSSSIDEFELLQALGAGAFASVSLALHRPTSALCALKIIPKNGLPSLKLARQAVTERDVLASVHSPFVARYLTSFQDDWNLYLASEFVQGGELYERVHGPHAAVLDESAVLFYAANVALALDAFHTSGIVYRDLKLENVLLGANGYLKLIDCGFARHVIHARAYTLCGTPEYMAPELIAGRGYGRAVDFWALGALVYELATGHSLFARDDGNQTLVMARIRAVPTLGLPLGPEFQVSCSPRLRSLILELLHVDPTKRLGARGLQEVEEHAAFADLNWSALRAQAIAAPYVPALTSPRDTQHFHFHTVDDQDDAFESIESPATELQAAFATIFAMF</sequence>
<evidence type="ECO:0000313" key="10">
    <source>
        <dbReference type="EMBL" id="KDO29426.1"/>
    </source>
</evidence>
<organism evidence="10 11">
    <name type="scientific">Saprolegnia parasitica (strain CBS 223.65)</name>
    <dbReference type="NCBI Taxonomy" id="695850"/>
    <lineage>
        <taxon>Eukaryota</taxon>
        <taxon>Sar</taxon>
        <taxon>Stramenopiles</taxon>
        <taxon>Oomycota</taxon>
        <taxon>Saprolegniomycetes</taxon>
        <taxon>Saprolegniales</taxon>
        <taxon>Saprolegniaceae</taxon>
        <taxon>Saprolegnia</taxon>
    </lineage>
</organism>
<dbReference type="VEuPathDB" id="FungiDB:SPRG_05964"/>
<dbReference type="OrthoDB" id="60799at2759"/>
<name>A0A067CSB5_SAPPC</name>
<dbReference type="AlphaFoldDB" id="A0A067CSB5"/>
<evidence type="ECO:0000256" key="2">
    <source>
        <dbReference type="ARBA" id="ARBA00022679"/>
    </source>
</evidence>
<evidence type="ECO:0000256" key="6">
    <source>
        <dbReference type="PROSITE-ProRule" id="PRU10141"/>
    </source>
</evidence>
<gene>
    <name evidence="10" type="ORF">SPRG_05964</name>
</gene>
<dbReference type="Gene3D" id="1.10.510.10">
    <property type="entry name" value="Transferase(Phosphotransferase) domain 1"/>
    <property type="match status" value="1"/>
</dbReference>
<dbReference type="InterPro" id="IPR000719">
    <property type="entry name" value="Prot_kinase_dom"/>
</dbReference>
<dbReference type="Pfam" id="PF00069">
    <property type="entry name" value="Pkinase"/>
    <property type="match status" value="1"/>
</dbReference>
<dbReference type="GO" id="GO:0005524">
    <property type="term" value="F:ATP binding"/>
    <property type="evidence" value="ECO:0007669"/>
    <property type="project" value="UniProtKB-UniRule"/>
</dbReference>
<dbReference type="GO" id="GO:0005952">
    <property type="term" value="C:cAMP-dependent protein kinase complex"/>
    <property type="evidence" value="ECO:0007669"/>
    <property type="project" value="TreeGrafter"/>
</dbReference>
<dbReference type="KEGG" id="spar:SPRG_05964"/>
<keyword evidence="3 6" id="KW-0547">Nucleotide-binding</keyword>
<evidence type="ECO:0000259" key="9">
    <source>
        <dbReference type="PROSITE" id="PS51285"/>
    </source>
</evidence>
<evidence type="ECO:0000256" key="1">
    <source>
        <dbReference type="ARBA" id="ARBA00022527"/>
    </source>
</evidence>
<dbReference type="EMBL" id="KK583206">
    <property type="protein sequence ID" value="KDO29426.1"/>
    <property type="molecule type" value="Genomic_DNA"/>
</dbReference>
<evidence type="ECO:0000256" key="7">
    <source>
        <dbReference type="SAM" id="MobiDB-lite"/>
    </source>
</evidence>
<evidence type="ECO:0000256" key="5">
    <source>
        <dbReference type="ARBA" id="ARBA00022840"/>
    </source>
</evidence>
<dbReference type="InterPro" id="IPR011009">
    <property type="entry name" value="Kinase-like_dom_sf"/>
</dbReference>
<dbReference type="PROSITE" id="PS51285">
    <property type="entry name" value="AGC_KINASE_CTER"/>
    <property type="match status" value="1"/>
</dbReference>
<dbReference type="PANTHER" id="PTHR24353">
    <property type="entry name" value="CYCLIC NUCLEOTIDE-DEPENDENT PROTEIN KINASE"/>
    <property type="match status" value="1"/>
</dbReference>
<keyword evidence="1" id="KW-0723">Serine/threonine-protein kinase</keyword>
<dbReference type="GeneID" id="24128335"/>
<dbReference type="InterPro" id="IPR000961">
    <property type="entry name" value="AGC-kinase_C"/>
</dbReference>
<evidence type="ECO:0000256" key="3">
    <source>
        <dbReference type="ARBA" id="ARBA00022741"/>
    </source>
</evidence>
<keyword evidence="2" id="KW-0808">Transferase</keyword>
<dbReference type="InterPro" id="IPR017441">
    <property type="entry name" value="Protein_kinase_ATP_BS"/>
</dbReference>
<proteinExistence type="predicted"/>
<evidence type="ECO:0000256" key="4">
    <source>
        <dbReference type="ARBA" id="ARBA00022777"/>
    </source>
</evidence>
<dbReference type="InterPro" id="IPR008271">
    <property type="entry name" value="Ser/Thr_kinase_AS"/>
</dbReference>
<accession>A0A067CSB5</accession>
<dbReference type="SMART" id="SM00133">
    <property type="entry name" value="S_TK_X"/>
    <property type="match status" value="1"/>
</dbReference>